<accession>A0ABR1ZGR5</accession>
<reference evidence="2 3" key="1">
    <citation type="journal article" date="2024" name="G3 (Bethesda)">
        <title>Genome assembly of Hibiscus sabdariffa L. provides insights into metabolisms of medicinal natural products.</title>
        <authorList>
            <person name="Kim T."/>
        </authorList>
    </citation>
    <scope>NUCLEOTIDE SEQUENCE [LARGE SCALE GENOMIC DNA]</scope>
    <source>
        <strain evidence="2">TK-2024</strain>
        <tissue evidence="2">Old leaves</tissue>
    </source>
</reference>
<keyword evidence="3" id="KW-1185">Reference proteome</keyword>
<evidence type="ECO:0000313" key="2">
    <source>
        <dbReference type="EMBL" id="KAK8479663.1"/>
    </source>
</evidence>
<name>A0ABR1ZGR5_9ROSI</name>
<dbReference type="Proteomes" id="UP001396334">
    <property type="component" value="Unassembled WGS sequence"/>
</dbReference>
<evidence type="ECO:0000256" key="1">
    <source>
        <dbReference type="SAM" id="MobiDB-lite"/>
    </source>
</evidence>
<organism evidence="2 3">
    <name type="scientific">Hibiscus sabdariffa</name>
    <name type="common">roselle</name>
    <dbReference type="NCBI Taxonomy" id="183260"/>
    <lineage>
        <taxon>Eukaryota</taxon>
        <taxon>Viridiplantae</taxon>
        <taxon>Streptophyta</taxon>
        <taxon>Embryophyta</taxon>
        <taxon>Tracheophyta</taxon>
        <taxon>Spermatophyta</taxon>
        <taxon>Magnoliopsida</taxon>
        <taxon>eudicotyledons</taxon>
        <taxon>Gunneridae</taxon>
        <taxon>Pentapetalae</taxon>
        <taxon>rosids</taxon>
        <taxon>malvids</taxon>
        <taxon>Malvales</taxon>
        <taxon>Malvaceae</taxon>
        <taxon>Malvoideae</taxon>
        <taxon>Hibiscus</taxon>
    </lineage>
</organism>
<comment type="caution">
    <text evidence="2">The sequence shown here is derived from an EMBL/GenBank/DDBJ whole genome shotgun (WGS) entry which is preliminary data.</text>
</comment>
<sequence length="196" mass="21630">MDFLSEALLRIPPIHSSSATAPAESVDTSQGLYSVDSSVHPIPDTEAPQTDAPQENVLAEEYEFEDALAVLPDQHHGDIVSDDYVEQHNVFNEGTTVCDSQEPNNDQLETHSSEEEEALCEPAGGVTNNGSETATEQLVVHRNVHPMITRRKNVCTMNGHGLYDVGNELQTMPFDHLQKVAFSSEEKLHISQEYIC</sequence>
<feature type="compositionally biased region" description="Polar residues" evidence="1">
    <location>
        <begin position="95"/>
        <end position="107"/>
    </location>
</feature>
<proteinExistence type="predicted"/>
<feature type="region of interest" description="Disordered" evidence="1">
    <location>
        <begin position="95"/>
        <end position="131"/>
    </location>
</feature>
<evidence type="ECO:0000313" key="3">
    <source>
        <dbReference type="Proteomes" id="UP001396334"/>
    </source>
</evidence>
<protein>
    <submittedName>
        <fullName evidence="2">Uncharacterized protein</fullName>
    </submittedName>
</protein>
<dbReference type="EMBL" id="JBBPBN010001145">
    <property type="protein sequence ID" value="KAK8479663.1"/>
    <property type="molecule type" value="Genomic_DNA"/>
</dbReference>
<gene>
    <name evidence="2" type="ORF">V6N11_034204</name>
</gene>